<dbReference type="AlphaFoldDB" id="A0A518HRL9"/>
<proteinExistence type="predicted"/>
<feature type="coiled-coil region" evidence="1">
    <location>
        <begin position="45"/>
        <end position="93"/>
    </location>
</feature>
<dbReference type="PANTHER" id="PTHR39082:SF1">
    <property type="entry name" value="SCAVENGER RECEPTOR CLASS A MEMBER 3"/>
    <property type="match status" value="1"/>
</dbReference>
<keyword evidence="1" id="KW-0175">Coiled coil</keyword>
<protein>
    <submittedName>
        <fullName evidence="2">Zinc ribbon domain protein</fullName>
    </submittedName>
</protein>
<dbReference type="PANTHER" id="PTHR39082">
    <property type="entry name" value="PHOSPHOLIPASE C-BETA-2-RELATED"/>
    <property type="match status" value="1"/>
</dbReference>
<evidence type="ECO:0000256" key="1">
    <source>
        <dbReference type="SAM" id="Coils"/>
    </source>
</evidence>
<dbReference type="EMBL" id="CP037423">
    <property type="protein sequence ID" value="QDV43496.1"/>
    <property type="molecule type" value="Genomic_DNA"/>
</dbReference>
<evidence type="ECO:0000313" key="2">
    <source>
        <dbReference type="EMBL" id="QDV43496.1"/>
    </source>
</evidence>
<name>A0A518HRL9_9BACT</name>
<feature type="coiled-coil region" evidence="1">
    <location>
        <begin position="117"/>
        <end position="183"/>
    </location>
</feature>
<accession>A0A518HRL9</accession>
<gene>
    <name evidence="2" type="ORF">Enr13x_33530</name>
</gene>
<organism evidence="2 3">
    <name type="scientific">Stieleria neptunia</name>
    <dbReference type="NCBI Taxonomy" id="2527979"/>
    <lineage>
        <taxon>Bacteria</taxon>
        <taxon>Pseudomonadati</taxon>
        <taxon>Planctomycetota</taxon>
        <taxon>Planctomycetia</taxon>
        <taxon>Pirellulales</taxon>
        <taxon>Pirellulaceae</taxon>
        <taxon>Stieleria</taxon>
    </lineage>
</organism>
<keyword evidence="3" id="KW-1185">Reference proteome</keyword>
<dbReference type="Gene3D" id="1.10.287.1490">
    <property type="match status" value="1"/>
</dbReference>
<dbReference type="Proteomes" id="UP000319004">
    <property type="component" value="Chromosome"/>
</dbReference>
<dbReference type="RefSeq" id="WP_145387685.1">
    <property type="nucleotide sequence ID" value="NZ_CP037423.1"/>
</dbReference>
<evidence type="ECO:0000313" key="3">
    <source>
        <dbReference type="Proteomes" id="UP000319004"/>
    </source>
</evidence>
<dbReference type="KEGG" id="snep:Enr13x_33530"/>
<sequence length="238" mass="26294">MAVDNKTQFESALLRRLHSLLLQIGDLEGQLARGPRQIKAGEGVVQASQETLDQAKQAVKAATLACDEKQLQLKSREDRIEGLKAKLNTASSNKEFDLLKEQIAADEQANSVQSDEIFEGLERIDELQEAVAVAERELAEKTAEHKKRVEAVENRMVVVQADLDHVRNELAKAEAEVPAAARSEYKRLTEGRGDEALAPIEDDSCGGCNQTLTTQMVDRVRLGFLTHCPACSSWLYLP</sequence>
<dbReference type="InterPro" id="IPR052376">
    <property type="entry name" value="Oxidative_Scav/Glycosyltrans"/>
</dbReference>
<reference evidence="2 3" key="1">
    <citation type="submission" date="2019-03" db="EMBL/GenBank/DDBJ databases">
        <title>Deep-cultivation of Planctomycetes and their phenomic and genomic characterization uncovers novel biology.</title>
        <authorList>
            <person name="Wiegand S."/>
            <person name="Jogler M."/>
            <person name="Boedeker C."/>
            <person name="Pinto D."/>
            <person name="Vollmers J."/>
            <person name="Rivas-Marin E."/>
            <person name="Kohn T."/>
            <person name="Peeters S.H."/>
            <person name="Heuer A."/>
            <person name="Rast P."/>
            <person name="Oberbeckmann S."/>
            <person name="Bunk B."/>
            <person name="Jeske O."/>
            <person name="Meyerdierks A."/>
            <person name="Storesund J.E."/>
            <person name="Kallscheuer N."/>
            <person name="Luecker S."/>
            <person name="Lage O.M."/>
            <person name="Pohl T."/>
            <person name="Merkel B.J."/>
            <person name="Hornburger P."/>
            <person name="Mueller R.-W."/>
            <person name="Bruemmer F."/>
            <person name="Labrenz M."/>
            <person name="Spormann A.M."/>
            <person name="Op den Camp H."/>
            <person name="Overmann J."/>
            <person name="Amann R."/>
            <person name="Jetten M.S.M."/>
            <person name="Mascher T."/>
            <person name="Medema M.H."/>
            <person name="Devos D.P."/>
            <person name="Kaster A.-K."/>
            <person name="Ovreas L."/>
            <person name="Rohde M."/>
            <person name="Galperin M.Y."/>
            <person name="Jogler C."/>
        </authorList>
    </citation>
    <scope>NUCLEOTIDE SEQUENCE [LARGE SCALE GENOMIC DNA]</scope>
    <source>
        <strain evidence="2 3">Enr13</strain>
    </source>
</reference>
<dbReference type="OrthoDB" id="260976at2"/>